<dbReference type="OMA" id="RRTCVHI"/>
<keyword evidence="2" id="KW-1185">Reference proteome</keyword>
<reference evidence="1 2" key="1">
    <citation type="submission" date="2013-10" db="EMBL/GenBank/DDBJ databases">
        <authorList>
            <consortium name="International Citrus Genome Consortium"/>
            <person name="Jenkins J."/>
            <person name="Schmutz J."/>
            <person name="Prochnik S."/>
            <person name="Rokhsar D."/>
            <person name="Gmitter F."/>
            <person name="Ollitrault P."/>
            <person name="Machado M."/>
            <person name="Talon M."/>
            <person name="Wincker P."/>
            <person name="Jaillon O."/>
            <person name="Morgante M."/>
        </authorList>
    </citation>
    <scope>NUCLEOTIDE SEQUENCE</scope>
    <source>
        <strain evidence="2">cv. Clemenules</strain>
    </source>
</reference>
<accession>V4RXA7</accession>
<protein>
    <submittedName>
        <fullName evidence="1">Uncharacterized protein</fullName>
    </submittedName>
</protein>
<dbReference type="InParanoid" id="V4RXA7"/>
<gene>
    <name evidence="1" type="ORF">CICLE_v10026662mg</name>
</gene>
<organism evidence="1 2">
    <name type="scientific">Citrus clementina</name>
    <name type="common">Clementine</name>
    <name type="synonym">Citrus deliciosa x Citrus sinensis</name>
    <dbReference type="NCBI Taxonomy" id="85681"/>
    <lineage>
        <taxon>Eukaryota</taxon>
        <taxon>Viridiplantae</taxon>
        <taxon>Streptophyta</taxon>
        <taxon>Embryophyta</taxon>
        <taxon>Tracheophyta</taxon>
        <taxon>Spermatophyta</taxon>
        <taxon>Magnoliopsida</taxon>
        <taxon>eudicotyledons</taxon>
        <taxon>Gunneridae</taxon>
        <taxon>Pentapetalae</taxon>
        <taxon>rosids</taxon>
        <taxon>malvids</taxon>
        <taxon>Sapindales</taxon>
        <taxon>Rutaceae</taxon>
        <taxon>Aurantioideae</taxon>
        <taxon>Citrus</taxon>
    </lineage>
</organism>
<evidence type="ECO:0000313" key="2">
    <source>
        <dbReference type="Proteomes" id="UP000030687"/>
    </source>
</evidence>
<dbReference type="Proteomes" id="UP000030687">
    <property type="component" value="Unassembled WGS sequence"/>
</dbReference>
<dbReference type="AlphaFoldDB" id="V4RXA7"/>
<sequence>MSSTTKQHNLDMRRTCVHIPHRSKACFLLFPILVKHKMAALKHCFLLSMLVALSLSSFEMSMAARNLLQAPAGPLPTLPPMPKVALPPMPSIPTLPQATLPPLPTLPNQPTLPKLPTLPPMPAAPKLTLPPLPSNPIPTTIPSIPNIPSTIPTIPFLSPPPSN</sequence>
<dbReference type="EMBL" id="KI536925">
    <property type="protein sequence ID" value="ESR39523.1"/>
    <property type="molecule type" value="Genomic_DNA"/>
</dbReference>
<evidence type="ECO:0000313" key="1">
    <source>
        <dbReference type="EMBL" id="ESR39523.1"/>
    </source>
</evidence>
<dbReference type="eggNOG" id="ENOG502S83M">
    <property type="taxonomic scope" value="Eukaryota"/>
</dbReference>
<proteinExistence type="predicted"/>
<dbReference type="KEGG" id="cic:CICLE_v10026662mg"/>
<dbReference type="Gramene" id="ESR39523">
    <property type="protein sequence ID" value="ESR39523"/>
    <property type="gene ID" value="CICLE_v10026662mg"/>
</dbReference>
<dbReference type="PANTHER" id="PTHR48216:SF1">
    <property type="match status" value="1"/>
</dbReference>
<dbReference type="PANTHER" id="PTHR48216">
    <property type="match status" value="1"/>
</dbReference>
<name>V4RXA7_CITCL</name>